<dbReference type="Proteomes" id="UP000078492">
    <property type="component" value="Unassembled WGS sequence"/>
</dbReference>
<dbReference type="GO" id="GO:0005634">
    <property type="term" value="C:nucleus"/>
    <property type="evidence" value="ECO:0007669"/>
    <property type="project" value="UniProtKB-SubCell"/>
</dbReference>
<dbReference type="PANTHER" id="PTHR46481:SF10">
    <property type="entry name" value="ZINC FINGER BED DOMAIN-CONTAINING PROTEIN 39"/>
    <property type="match status" value="1"/>
</dbReference>
<dbReference type="AlphaFoldDB" id="A0A151IYS2"/>
<keyword evidence="2" id="KW-0479">Metal-binding</keyword>
<evidence type="ECO:0000256" key="5">
    <source>
        <dbReference type="ARBA" id="ARBA00023242"/>
    </source>
</evidence>
<reference evidence="7 8" key="1">
    <citation type="submission" date="2015-09" db="EMBL/GenBank/DDBJ databases">
        <title>Trachymyrmex cornetzi WGS genome.</title>
        <authorList>
            <person name="Nygaard S."/>
            <person name="Hu H."/>
            <person name="Boomsma J."/>
            <person name="Zhang G."/>
        </authorList>
    </citation>
    <scope>NUCLEOTIDE SEQUENCE [LARGE SCALE GENOMIC DNA]</scope>
    <source>
        <strain evidence="7">Tcor2-1</strain>
        <tissue evidence="7">Whole body</tissue>
    </source>
</reference>
<keyword evidence="6" id="KW-0175">Coiled coil</keyword>
<evidence type="ECO:0000313" key="7">
    <source>
        <dbReference type="EMBL" id="KYN13648.1"/>
    </source>
</evidence>
<name>A0A151IYS2_9HYME</name>
<gene>
    <name evidence="7" type="ORF">ALC57_14161</name>
</gene>
<evidence type="ECO:0000313" key="8">
    <source>
        <dbReference type="Proteomes" id="UP000078492"/>
    </source>
</evidence>
<evidence type="ECO:0000256" key="1">
    <source>
        <dbReference type="ARBA" id="ARBA00004123"/>
    </source>
</evidence>
<keyword evidence="8" id="KW-1185">Reference proteome</keyword>
<evidence type="ECO:0000256" key="6">
    <source>
        <dbReference type="SAM" id="Coils"/>
    </source>
</evidence>
<accession>A0A151IYS2</accession>
<comment type="subcellular location">
    <subcellularLocation>
        <location evidence="1">Nucleus</location>
    </subcellularLocation>
</comment>
<sequence>MNSTIAHIDNLEQTLQENENTVTFFIDKLKEQEYSFSRRHDLDEHFTLLTALTNDLLMDATEMIDYINYIKEGILHPKVMPVKDIIINLKEAITGLPKDLYFPFNLNLNIEEWVVIGKITVEIAKMFFTSLKGYGILHKVQGITVDNCAANSTFIQEFTNLMANDGFQFDSQNQHFRCVAHVLNLAVQSAISLFKVYKEDRELEDDDDSDNSNDEIEECDQLSPFFKLRMIFKKLKRSEQLQIEFRNFCNLFSEKIKQHMTKWCATMPKQIGYVA</sequence>
<evidence type="ECO:0000256" key="2">
    <source>
        <dbReference type="ARBA" id="ARBA00022723"/>
    </source>
</evidence>
<dbReference type="GO" id="GO:0008270">
    <property type="term" value="F:zinc ion binding"/>
    <property type="evidence" value="ECO:0007669"/>
    <property type="project" value="UniProtKB-KW"/>
</dbReference>
<feature type="coiled-coil region" evidence="6">
    <location>
        <begin position="1"/>
        <end position="28"/>
    </location>
</feature>
<keyword evidence="5" id="KW-0539">Nucleus</keyword>
<dbReference type="InterPro" id="IPR052035">
    <property type="entry name" value="ZnF_BED_domain_contain"/>
</dbReference>
<proteinExistence type="predicted"/>
<evidence type="ECO:0000256" key="3">
    <source>
        <dbReference type="ARBA" id="ARBA00022771"/>
    </source>
</evidence>
<dbReference type="EMBL" id="KQ980746">
    <property type="protein sequence ID" value="KYN13648.1"/>
    <property type="molecule type" value="Genomic_DNA"/>
</dbReference>
<protein>
    <submittedName>
        <fullName evidence="7">Uncharacterized protein</fullName>
    </submittedName>
</protein>
<dbReference type="STRING" id="471704.A0A151IYS2"/>
<dbReference type="PANTHER" id="PTHR46481">
    <property type="entry name" value="ZINC FINGER BED DOMAIN-CONTAINING PROTEIN 4"/>
    <property type="match status" value="1"/>
</dbReference>
<organism evidence="7 8">
    <name type="scientific">Trachymyrmex cornetzi</name>
    <dbReference type="NCBI Taxonomy" id="471704"/>
    <lineage>
        <taxon>Eukaryota</taxon>
        <taxon>Metazoa</taxon>
        <taxon>Ecdysozoa</taxon>
        <taxon>Arthropoda</taxon>
        <taxon>Hexapoda</taxon>
        <taxon>Insecta</taxon>
        <taxon>Pterygota</taxon>
        <taxon>Neoptera</taxon>
        <taxon>Endopterygota</taxon>
        <taxon>Hymenoptera</taxon>
        <taxon>Apocrita</taxon>
        <taxon>Aculeata</taxon>
        <taxon>Formicoidea</taxon>
        <taxon>Formicidae</taxon>
        <taxon>Myrmicinae</taxon>
        <taxon>Trachymyrmex</taxon>
    </lineage>
</organism>
<keyword evidence="4" id="KW-0862">Zinc</keyword>
<evidence type="ECO:0000256" key="4">
    <source>
        <dbReference type="ARBA" id="ARBA00022833"/>
    </source>
</evidence>
<dbReference type="SUPFAM" id="SSF53098">
    <property type="entry name" value="Ribonuclease H-like"/>
    <property type="match status" value="1"/>
</dbReference>
<dbReference type="InterPro" id="IPR012337">
    <property type="entry name" value="RNaseH-like_sf"/>
</dbReference>
<keyword evidence="3" id="KW-0863">Zinc-finger</keyword>